<comment type="caution">
    <text evidence="2">The sequence shown here is derived from an EMBL/GenBank/DDBJ whole genome shotgun (WGS) entry which is preliminary data.</text>
</comment>
<reference evidence="2" key="1">
    <citation type="submission" date="2019-12" db="EMBL/GenBank/DDBJ databases">
        <title>Genome sequencing and annotation of Brassica cretica.</title>
        <authorList>
            <person name="Studholme D.J."/>
            <person name="Sarris P.F."/>
        </authorList>
    </citation>
    <scope>NUCLEOTIDE SEQUENCE</scope>
    <source>
        <strain evidence="2">PFS-001/15</strain>
        <tissue evidence="2">Leaf</tissue>
    </source>
</reference>
<proteinExistence type="predicted"/>
<sequence length="55" mass="6244">MNLIPNFVDTRGGTTKEAEEKEEAEMDMGINCSNHYSRKRGVGMVLQSYCIKTIF</sequence>
<evidence type="ECO:0000256" key="1">
    <source>
        <dbReference type="SAM" id="MobiDB-lite"/>
    </source>
</evidence>
<name>A0A8S9H2U3_BRACR</name>
<evidence type="ECO:0000313" key="3">
    <source>
        <dbReference type="Proteomes" id="UP000712281"/>
    </source>
</evidence>
<evidence type="ECO:0000313" key="2">
    <source>
        <dbReference type="EMBL" id="KAF2550542.1"/>
    </source>
</evidence>
<dbReference type="Proteomes" id="UP000712281">
    <property type="component" value="Unassembled WGS sequence"/>
</dbReference>
<organism evidence="2 3">
    <name type="scientific">Brassica cretica</name>
    <name type="common">Mustard</name>
    <dbReference type="NCBI Taxonomy" id="69181"/>
    <lineage>
        <taxon>Eukaryota</taxon>
        <taxon>Viridiplantae</taxon>
        <taxon>Streptophyta</taxon>
        <taxon>Embryophyta</taxon>
        <taxon>Tracheophyta</taxon>
        <taxon>Spermatophyta</taxon>
        <taxon>Magnoliopsida</taxon>
        <taxon>eudicotyledons</taxon>
        <taxon>Gunneridae</taxon>
        <taxon>Pentapetalae</taxon>
        <taxon>rosids</taxon>
        <taxon>malvids</taxon>
        <taxon>Brassicales</taxon>
        <taxon>Brassicaceae</taxon>
        <taxon>Brassiceae</taxon>
        <taxon>Brassica</taxon>
    </lineage>
</organism>
<accession>A0A8S9H2U3</accession>
<feature type="region of interest" description="Disordered" evidence="1">
    <location>
        <begin position="1"/>
        <end position="24"/>
    </location>
</feature>
<gene>
    <name evidence="2" type="ORF">F2Q68_00036994</name>
</gene>
<protein>
    <submittedName>
        <fullName evidence="2">Uncharacterized protein</fullName>
    </submittedName>
</protein>
<dbReference type="EMBL" id="QGKW02001988">
    <property type="protein sequence ID" value="KAF2550542.1"/>
    <property type="molecule type" value="Genomic_DNA"/>
</dbReference>
<dbReference type="AlphaFoldDB" id="A0A8S9H2U3"/>